<accession>A0ABV8JD07</accession>
<feature type="domain" description="Protein CotJB" evidence="1">
    <location>
        <begin position="18"/>
        <end position="92"/>
    </location>
</feature>
<keyword evidence="2" id="KW-0167">Capsid protein</keyword>
<gene>
    <name evidence="2" type="ORF">ACFOUO_08280</name>
</gene>
<dbReference type="Pfam" id="PF12652">
    <property type="entry name" value="CotJB"/>
    <property type="match status" value="1"/>
</dbReference>
<dbReference type="RefSeq" id="WP_380704082.1">
    <property type="nucleotide sequence ID" value="NZ_JBHSAP010000009.1"/>
</dbReference>
<name>A0ABV8JD07_9BACL</name>
<dbReference type="PIRSF" id="PIRSF010606">
    <property type="entry name" value="Spore_coat_CotJB"/>
    <property type="match status" value="1"/>
</dbReference>
<reference evidence="3" key="1">
    <citation type="journal article" date="2019" name="Int. J. Syst. Evol. Microbiol.">
        <title>The Global Catalogue of Microorganisms (GCM) 10K type strain sequencing project: providing services to taxonomists for standard genome sequencing and annotation.</title>
        <authorList>
            <consortium name="The Broad Institute Genomics Platform"/>
            <consortium name="The Broad Institute Genome Sequencing Center for Infectious Disease"/>
            <person name="Wu L."/>
            <person name="Ma J."/>
        </authorList>
    </citation>
    <scope>NUCLEOTIDE SEQUENCE [LARGE SCALE GENOMIC DNA]</scope>
    <source>
        <strain evidence="3">IBRC-M 10813</strain>
    </source>
</reference>
<evidence type="ECO:0000313" key="3">
    <source>
        <dbReference type="Proteomes" id="UP001595843"/>
    </source>
</evidence>
<keyword evidence="2" id="KW-0946">Virion</keyword>
<dbReference type="InterPro" id="IPR024207">
    <property type="entry name" value="CotJB_dom"/>
</dbReference>
<dbReference type="Proteomes" id="UP001595843">
    <property type="component" value="Unassembled WGS sequence"/>
</dbReference>
<dbReference type="EMBL" id="JBHSAP010000009">
    <property type="protein sequence ID" value="MFC4076806.1"/>
    <property type="molecule type" value="Genomic_DNA"/>
</dbReference>
<proteinExistence type="predicted"/>
<comment type="caution">
    <text evidence="2">The sequence shown here is derived from an EMBL/GenBank/DDBJ whole genome shotgun (WGS) entry which is preliminary data.</text>
</comment>
<dbReference type="InterPro" id="IPR016571">
    <property type="entry name" value="Spore_coat_assembly_CotJB"/>
</dbReference>
<keyword evidence="3" id="KW-1185">Reference proteome</keyword>
<evidence type="ECO:0000313" key="2">
    <source>
        <dbReference type="EMBL" id="MFC4076806.1"/>
    </source>
</evidence>
<evidence type="ECO:0000259" key="1">
    <source>
        <dbReference type="Pfam" id="PF12652"/>
    </source>
</evidence>
<sequence length="93" mass="11272">MTSIHHWSDEKKKEYFHSLEQIQILDFVLVELTLYLDTHPNDRQAIRQYNETTRQSFELKNRFQQRFGPLQPFGGSYSTDPWSWGEAPWPWQI</sequence>
<organism evidence="2 3">
    <name type="scientific">Salinithrix halophila</name>
    <dbReference type="NCBI Taxonomy" id="1485204"/>
    <lineage>
        <taxon>Bacteria</taxon>
        <taxon>Bacillati</taxon>
        <taxon>Bacillota</taxon>
        <taxon>Bacilli</taxon>
        <taxon>Bacillales</taxon>
        <taxon>Thermoactinomycetaceae</taxon>
        <taxon>Salinithrix</taxon>
    </lineage>
</organism>
<protein>
    <submittedName>
        <fullName evidence="2">Spore coat protein CotJB</fullName>
    </submittedName>
</protein>